<evidence type="ECO:0000313" key="2">
    <source>
        <dbReference type="Proteomes" id="UP000265631"/>
    </source>
</evidence>
<dbReference type="EMBL" id="PXXK01000563">
    <property type="protein sequence ID" value="RFN43464.1"/>
    <property type="molecule type" value="Genomic_DNA"/>
</dbReference>
<evidence type="ECO:0000313" key="1">
    <source>
        <dbReference type="EMBL" id="RFN43464.1"/>
    </source>
</evidence>
<name>A0A395M6I9_9HYPO</name>
<protein>
    <submittedName>
        <fullName evidence="1">Uncharacterized protein</fullName>
    </submittedName>
</protein>
<comment type="caution">
    <text evidence="1">The sequence shown here is derived from an EMBL/GenBank/DDBJ whole genome shotgun (WGS) entry which is preliminary data.</text>
</comment>
<sequence>PKPLPSALRITKNIHNVLQGVSPPSQRITAEEKEAVIHWITENAYRYWFSESGPLRPMEEGGAHVIIVSIFLVSRSGVQLLPPSTLSNQFVGRAHIDLCTTDR</sequence>
<accession>A0A395M6I9</accession>
<dbReference type="Proteomes" id="UP000265631">
    <property type="component" value="Unassembled WGS sequence"/>
</dbReference>
<dbReference type="PANTHER" id="PTHR47779:SF1">
    <property type="entry name" value="SYNTHASE (CCG-9), PUTATIVE (AFU_ORTHOLOGUE AFUA_3G12100)-RELATED"/>
    <property type="match status" value="1"/>
</dbReference>
<reference evidence="1 2" key="1">
    <citation type="journal article" date="2018" name="PLoS Pathog.">
        <title>Evolution of structural diversity of trichothecenes, a family of toxins produced by plant pathogenic and entomopathogenic fungi.</title>
        <authorList>
            <person name="Proctor R.H."/>
            <person name="McCormick S.P."/>
            <person name="Kim H.S."/>
            <person name="Cardoza R.E."/>
            <person name="Stanley A.M."/>
            <person name="Lindo L."/>
            <person name="Kelly A."/>
            <person name="Brown D.W."/>
            <person name="Lee T."/>
            <person name="Vaughan M.M."/>
            <person name="Alexander N.J."/>
            <person name="Busman M."/>
            <person name="Gutierrez S."/>
        </authorList>
    </citation>
    <scope>NUCLEOTIDE SEQUENCE [LARGE SCALE GENOMIC DNA]</scope>
    <source>
        <strain evidence="1 2">NRRL 13405</strain>
    </source>
</reference>
<gene>
    <name evidence="1" type="ORF">FIE12Z_12299</name>
</gene>
<organism evidence="1 2">
    <name type="scientific">Fusarium flagelliforme</name>
    <dbReference type="NCBI Taxonomy" id="2675880"/>
    <lineage>
        <taxon>Eukaryota</taxon>
        <taxon>Fungi</taxon>
        <taxon>Dikarya</taxon>
        <taxon>Ascomycota</taxon>
        <taxon>Pezizomycotina</taxon>
        <taxon>Sordariomycetes</taxon>
        <taxon>Hypocreomycetidae</taxon>
        <taxon>Hypocreales</taxon>
        <taxon>Nectriaceae</taxon>
        <taxon>Fusarium</taxon>
        <taxon>Fusarium incarnatum-equiseti species complex</taxon>
    </lineage>
</organism>
<dbReference type="Gene3D" id="3.40.50.2000">
    <property type="entry name" value="Glycogen Phosphorylase B"/>
    <property type="match status" value="1"/>
</dbReference>
<feature type="non-terminal residue" evidence="1">
    <location>
        <position position="1"/>
    </location>
</feature>
<dbReference type="STRING" id="2594813.A0A395M6I9"/>
<proteinExistence type="predicted"/>
<dbReference type="AlphaFoldDB" id="A0A395M6I9"/>
<dbReference type="PANTHER" id="PTHR47779">
    <property type="entry name" value="SYNTHASE (CCG-9), PUTATIVE (AFU_ORTHOLOGUE AFUA_3G12100)-RELATED"/>
    <property type="match status" value="1"/>
</dbReference>
<keyword evidence="2" id="KW-1185">Reference proteome</keyword>
<dbReference type="InterPro" id="IPR052078">
    <property type="entry name" value="Trehalose_Metab_GTase"/>
</dbReference>